<keyword evidence="5 8" id="KW-0472">Membrane</keyword>
<feature type="transmembrane region" description="Helical" evidence="8">
    <location>
        <begin position="141"/>
        <end position="163"/>
    </location>
</feature>
<dbReference type="PRINTS" id="PR00237">
    <property type="entry name" value="GPCRRHODOPSN"/>
</dbReference>
<accession>A0ABV0QUX5</accession>
<dbReference type="EMBL" id="JAHRIN010025361">
    <property type="protein sequence ID" value="MEQ2199604.1"/>
    <property type="molecule type" value="Genomic_DNA"/>
</dbReference>
<proteinExistence type="predicted"/>
<comment type="subcellular location">
    <subcellularLocation>
        <location evidence="1">Membrane</location>
    </subcellularLocation>
</comment>
<keyword evidence="6" id="KW-0675">Receptor</keyword>
<feature type="transmembrane region" description="Helical" evidence="8">
    <location>
        <begin position="101"/>
        <end position="120"/>
    </location>
</feature>
<evidence type="ECO:0000256" key="1">
    <source>
        <dbReference type="ARBA" id="ARBA00004370"/>
    </source>
</evidence>
<sequence length="230" mass="26186">MEQPNATVIAFNLSSSGLLPYPYWNYKTVIPVVVLSLCCILGVPGNIGVILLKPNWIHLSSLSQILMLNLAISDMLCLLTLPLWIYSLLYGWSFSLVACKLLAYLVYCGIWGSQLTMTALSIQRYLTVVRQRRFSQMQKRVLLVLLWMAAAILSIPVLVVRQLSTDQRWTVCGSQYLSETQGVIVLLAETLFDFFSFCLIAFLYIRLLRKFCCVSTIHLHDNSTFFLMPR</sequence>
<evidence type="ECO:0000256" key="7">
    <source>
        <dbReference type="ARBA" id="ARBA00023224"/>
    </source>
</evidence>
<evidence type="ECO:0000256" key="2">
    <source>
        <dbReference type="ARBA" id="ARBA00022692"/>
    </source>
</evidence>
<evidence type="ECO:0000313" key="10">
    <source>
        <dbReference type="EMBL" id="MEQ2199604.1"/>
    </source>
</evidence>
<evidence type="ECO:0000256" key="6">
    <source>
        <dbReference type="ARBA" id="ARBA00023170"/>
    </source>
</evidence>
<dbReference type="Proteomes" id="UP001434883">
    <property type="component" value="Unassembled WGS sequence"/>
</dbReference>
<keyword evidence="11" id="KW-1185">Reference proteome</keyword>
<evidence type="ECO:0000256" key="5">
    <source>
        <dbReference type="ARBA" id="ARBA00023136"/>
    </source>
</evidence>
<evidence type="ECO:0000256" key="3">
    <source>
        <dbReference type="ARBA" id="ARBA00022989"/>
    </source>
</evidence>
<dbReference type="PANTHER" id="PTHR10489">
    <property type="entry name" value="CELL ADHESION MOLECULE"/>
    <property type="match status" value="1"/>
</dbReference>
<organism evidence="10 11">
    <name type="scientific">Xenoophorus captivus</name>
    <dbReference type="NCBI Taxonomy" id="1517983"/>
    <lineage>
        <taxon>Eukaryota</taxon>
        <taxon>Metazoa</taxon>
        <taxon>Chordata</taxon>
        <taxon>Craniata</taxon>
        <taxon>Vertebrata</taxon>
        <taxon>Euteleostomi</taxon>
        <taxon>Actinopterygii</taxon>
        <taxon>Neopterygii</taxon>
        <taxon>Teleostei</taxon>
        <taxon>Neoteleostei</taxon>
        <taxon>Acanthomorphata</taxon>
        <taxon>Ovalentaria</taxon>
        <taxon>Atherinomorphae</taxon>
        <taxon>Cyprinodontiformes</taxon>
        <taxon>Goodeidae</taxon>
        <taxon>Xenoophorus</taxon>
    </lineage>
</organism>
<dbReference type="InterPro" id="IPR050119">
    <property type="entry name" value="CCR1-9-like"/>
</dbReference>
<protein>
    <recommendedName>
        <fullName evidence="9">G-protein coupled receptors family 1 profile domain-containing protein</fullName>
    </recommendedName>
</protein>
<gene>
    <name evidence="10" type="ORF">XENOCAPTIV_004965</name>
</gene>
<reference evidence="10 11" key="1">
    <citation type="submission" date="2021-06" db="EMBL/GenBank/DDBJ databases">
        <authorList>
            <person name="Palmer J.M."/>
        </authorList>
    </citation>
    <scope>NUCLEOTIDE SEQUENCE [LARGE SCALE GENOMIC DNA]</scope>
    <source>
        <strain evidence="10 11">XC_2019</strain>
        <tissue evidence="10">Muscle</tissue>
    </source>
</reference>
<dbReference type="PROSITE" id="PS50262">
    <property type="entry name" value="G_PROTEIN_RECEP_F1_2"/>
    <property type="match status" value="1"/>
</dbReference>
<feature type="transmembrane region" description="Helical" evidence="8">
    <location>
        <begin position="183"/>
        <end position="205"/>
    </location>
</feature>
<dbReference type="PANTHER" id="PTHR10489:SF946">
    <property type="entry name" value="LEUKOTRIENE B4 RECEPTOR 1-LIKE"/>
    <property type="match status" value="1"/>
</dbReference>
<keyword evidence="4" id="KW-0297">G-protein coupled receptor</keyword>
<keyword evidence="2 8" id="KW-0812">Transmembrane</keyword>
<evidence type="ECO:0000256" key="8">
    <source>
        <dbReference type="SAM" id="Phobius"/>
    </source>
</evidence>
<keyword evidence="7" id="KW-0807">Transducer</keyword>
<feature type="transmembrane region" description="Helical" evidence="8">
    <location>
        <begin position="64"/>
        <end position="89"/>
    </location>
</feature>
<evidence type="ECO:0000313" key="11">
    <source>
        <dbReference type="Proteomes" id="UP001434883"/>
    </source>
</evidence>
<dbReference type="InterPro" id="IPR000276">
    <property type="entry name" value="GPCR_Rhodpsn"/>
</dbReference>
<comment type="caution">
    <text evidence="10">The sequence shown here is derived from an EMBL/GenBank/DDBJ whole genome shotgun (WGS) entry which is preliminary data.</text>
</comment>
<evidence type="ECO:0000259" key="9">
    <source>
        <dbReference type="PROSITE" id="PS50262"/>
    </source>
</evidence>
<dbReference type="Gene3D" id="1.20.1070.10">
    <property type="entry name" value="Rhodopsin 7-helix transmembrane proteins"/>
    <property type="match status" value="1"/>
</dbReference>
<keyword evidence="3 8" id="KW-1133">Transmembrane helix</keyword>
<dbReference type="SUPFAM" id="SSF81321">
    <property type="entry name" value="Family A G protein-coupled receptor-like"/>
    <property type="match status" value="1"/>
</dbReference>
<feature type="transmembrane region" description="Helical" evidence="8">
    <location>
        <begin position="29"/>
        <end position="52"/>
    </location>
</feature>
<feature type="domain" description="G-protein coupled receptors family 1 profile" evidence="9">
    <location>
        <begin position="45"/>
        <end position="230"/>
    </location>
</feature>
<dbReference type="Pfam" id="PF00001">
    <property type="entry name" value="7tm_1"/>
    <property type="match status" value="1"/>
</dbReference>
<dbReference type="InterPro" id="IPR017452">
    <property type="entry name" value="GPCR_Rhodpsn_7TM"/>
</dbReference>
<evidence type="ECO:0000256" key="4">
    <source>
        <dbReference type="ARBA" id="ARBA00023040"/>
    </source>
</evidence>
<name>A0ABV0QUX5_9TELE</name>